<dbReference type="Gene3D" id="2.40.128.590">
    <property type="entry name" value="CpcT/CpeT domain"/>
    <property type="match status" value="2"/>
</dbReference>
<dbReference type="InterPro" id="IPR010404">
    <property type="entry name" value="CpcT/CpeT"/>
</dbReference>
<name>E3SI31_9CAUD</name>
<dbReference type="OrthoDB" id="14354at10239"/>
<evidence type="ECO:0000313" key="1">
    <source>
        <dbReference type="EMBL" id="ADO97326.1"/>
    </source>
</evidence>
<dbReference type="Proteomes" id="UP000006523">
    <property type="component" value="Segment"/>
</dbReference>
<reference evidence="1 2" key="1">
    <citation type="journal article" date="2010" name="Environ. Microbiol.">
        <title>Genomic analysis of oceanic cyanobacterial myoviruses compared with T4-like myoviruses from diverse hosts and environments.</title>
        <authorList>
            <person name="Sullivan M.B."/>
            <person name="Huang K.H."/>
            <person name="Ignacio-Espinoza J.C."/>
            <person name="Berlin A.M."/>
            <person name="Kelly L."/>
            <person name="Weigele P.R."/>
            <person name="DeFrancesco A.S."/>
            <person name="Kern S.E."/>
            <person name="Thompson L.R."/>
            <person name="Young S."/>
            <person name="Yandava C."/>
            <person name="Fu R."/>
            <person name="Krastins B."/>
            <person name="Chase M."/>
            <person name="Sarracino D."/>
            <person name="Osburne M.S."/>
            <person name="Henn M.R."/>
            <person name="Chisholm S.W."/>
        </authorList>
    </citation>
    <scope>NUCLEOTIDE SEQUENCE [LARGE SCALE GENOMIC DNA]</scope>
    <source>
        <strain evidence="1">6501-1</strain>
    </source>
</reference>
<accession>E3SI31</accession>
<dbReference type="GeneID" id="10327604"/>
<evidence type="ECO:0000313" key="2">
    <source>
        <dbReference type="Proteomes" id="UP000006523"/>
    </source>
</evidence>
<dbReference type="RefSeq" id="YP_004322915.1">
    <property type="nucleotide sequence ID" value="NC_015282.1"/>
</dbReference>
<dbReference type="CDD" id="cd16338">
    <property type="entry name" value="CpcT"/>
    <property type="match status" value="1"/>
</dbReference>
<keyword evidence="2" id="KW-1185">Reference proteome</keyword>
<dbReference type="InterPro" id="IPR038672">
    <property type="entry name" value="CpcT/CpeT_sf"/>
</dbReference>
<dbReference type="GO" id="GO:0016829">
    <property type="term" value="F:lyase activity"/>
    <property type="evidence" value="ECO:0007669"/>
    <property type="project" value="InterPro"/>
</dbReference>
<protein>
    <submittedName>
        <fullName evidence="1">Antenna protein</fullName>
    </submittedName>
</protein>
<gene>
    <name evidence="1" type="primary">cpeT</name>
    <name evidence="1" type="ORF">SSM1_019</name>
</gene>
<organism evidence="1 2">
    <name type="scientific">Synechococcus phage S-SM1</name>
    <dbReference type="NCBI Taxonomy" id="444859"/>
    <lineage>
        <taxon>Viruses</taxon>
        <taxon>Duplodnaviria</taxon>
        <taxon>Heunggongvirae</taxon>
        <taxon>Uroviricota</taxon>
        <taxon>Caudoviricetes</taxon>
        <taxon>Pantevenvirales</taxon>
        <taxon>Kyanoviridae</taxon>
        <taxon>Thetisvirus</taxon>
        <taxon>Thetisvirus ssm1</taxon>
    </lineage>
</organism>
<sequence>MTIEDYLLGHWSNKFQAQSSPHLYSSVESKWERVEGGLYSKNYFRRTPNDPYRERYHKIVSLSDTMVRVENYTLDWTRSENCDMIFTFDGTAWHGELETPGLCMGVKGYRVVSEIHLLGDKLHSRDQGYNDRDEMVWGSELLYKFIRLGD</sequence>
<dbReference type="EMBL" id="GU071094">
    <property type="protein sequence ID" value="ADO97326.1"/>
    <property type="molecule type" value="Genomic_DNA"/>
</dbReference>
<dbReference type="Pfam" id="PF06206">
    <property type="entry name" value="CpeT"/>
    <property type="match status" value="2"/>
</dbReference>
<dbReference type="KEGG" id="vg:10327604"/>
<proteinExistence type="predicted"/>